<keyword evidence="3" id="KW-0012">Acyltransferase</keyword>
<dbReference type="Pfam" id="PF13302">
    <property type="entry name" value="Acetyltransf_3"/>
    <property type="match status" value="1"/>
</dbReference>
<feature type="domain" description="N-acetyltransferase" evidence="2">
    <location>
        <begin position="128"/>
        <end position="222"/>
    </location>
</feature>
<dbReference type="PROSITE" id="PS51186">
    <property type="entry name" value="GNAT"/>
    <property type="match status" value="1"/>
</dbReference>
<dbReference type="EMBL" id="ML122304">
    <property type="protein sequence ID" value="RPD54562.1"/>
    <property type="molecule type" value="Genomic_DNA"/>
</dbReference>
<dbReference type="GO" id="GO:0008999">
    <property type="term" value="F:protein-N-terminal-alanine acetyltransferase activity"/>
    <property type="evidence" value="ECO:0007669"/>
    <property type="project" value="TreeGrafter"/>
</dbReference>
<dbReference type="Gene3D" id="3.40.630.30">
    <property type="match status" value="1"/>
</dbReference>
<dbReference type="AlphaFoldDB" id="A0A5C2RSE1"/>
<name>A0A5C2RSE1_9APHY</name>
<dbReference type="InterPro" id="IPR051908">
    <property type="entry name" value="Ribosomal_N-acetyltransferase"/>
</dbReference>
<dbReference type="InterPro" id="IPR016181">
    <property type="entry name" value="Acyl_CoA_acyltransferase"/>
</dbReference>
<dbReference type="SUPFAM" id="SSF55729">
    <property type="entry name" value="Acyl-CoA N-acyltransferases (Nat)"/>
    <property type="match status" value="1"/>
</dbReference>
<accession>A0A5C2RSE1</accession>
<dbReference type="OrthoDB" id="41238at2759"/>
<feature type="region of interest" description="Disordered" evidence="1">
    <location>
        <begin position="1"/>
        <end position="21"/>
    </location>
</feature>
<gene>
    <name evidence="3" type="ORF">L227DRAFT_567190</name>
</gene>
<feature type="compositionally biased region" description="Polar residues" evidence="1">
    <location>
        <begin position="8"/>
        <end position="20"/>
    </location>
</feature>
<dbReference type="STRING" id="1328759.A0A5C2RSE1"/>
<dbReference type="Proteomes" id="UP000313359">
    <property type="component" value="Unassembled WGS sequence"/>
</dbReference>
<evidence type="ECO:0000259" key="2">
    <source>
        <dbReference type="PROSITE" id="PS51186"/>
    </source>
</evidence>
<dbReference type="GO" id="GO:1990189">
    <property type="term" value="F:protein N-terminal-serine acetyltransferase activity"/>
    <property type="evidence" value="ECO:0007669"/>
    <property type="project" value="TreeGrafter"/>
</dbReference>
<reference evidence="3" key="1">
    <citation type="journal article" date="2018" name="Genome Biol. Evol.">
        <title>Genomics and development of Lentinus tigrinus, a white-rot wood-decaying mushroom with dimorphic fruiting bodies.</title>
        <authorList>
            <person name="Wu B."/>
            <person name="Xu Z."/>
            <person name="Knudson A."/>
            <person name="Carlson A."/>
            <person name="Chen N."/>
            <person name="Kovaka S."/>
            <person name="LaButti K."/>
            <person name="Lipzen A."/>
            <person name="Pennachio C."/>
            <person name="Riley R."/>
            <person name="Schakwitz W."/>
            <person name="Umezawa K."/>
            <person name="Ohm R.A."/>
            <person name="Grigoriev I.V."/>
            <person name="Nagy L.G."/>
            <person name="Gibbons J."/>
            <person name="Hibbett D."/>
        </authorList>
    </citation>
    <scope>NUCLEOTIDE SEQUENCE [LARGE SCALE GENOMIC DNA]</scope>
    <source>
        <strain evidence="3">ALCF2SS1-6</strain>
    </source>
</reference>
<evidence type="ECO:0000313" key="3">
    <source>
        <dbReference type="EMBL" id="RPD54562.1"/>
    </source>
</evidence>
<dbReference type="PANTHER" id="PTHR43441">
    <property type="entry name" value="RIBOSOMAL-PROTEIN-SERINE ACETYLTRANSFERASE"/>
    <property type="match status" value="1"/>
</dbReference>
<evidence type="ECO:0000256" key="1">
    <source>
        <dbReference type="SAM" id="MobiDB-lite"/>
    </source>
</evidence>
<dbReference type="InterPro" id="IPR000182">
    <property type="entry name" value="GNAT_dom"/>
</dbReference>
<keyword evidence="3" id="KW-0808">Transferase</keyword>
<dbReference type="PANTHER" id="PTHR43441:SF5">
    <property type="entry name" value="FAMILY ACETYLTRANSFERASE, PUTATIVE-RELATED"/>
    <property type="match status" value="1"/>
</dbReference>
<protein>
    <submittedName>
        <fullName evidence="3">Acyl-CoA N-acyltransferase</fullName>
    </submittedName>
</protein>
<organism evidence="3 4">
    <name type="scientific">Lentinus tigrinus ALCF2SS1-6</name>
    <dbReference type="NCBI Taxonomy" id="1328759"/>
    <lineage>
        <taxon>Eukaryota</taxon>
        <taxon>Fungi</taxon>
        <taxon>Dikarya</taxon>
        <taxon>Basidiomycota</taxon>
        <taxon>Agaricomycotina</taxon>
        <taxon>Agaricomycetes</taxon>
        <taxon>Polyporales</taxon>
        <taxon>Polyporaceae</taxon>
        <taxon>Lentinus</taxon>
    </lineage>
</organism>
<evidence type="ECO:0000313" key="4">
    <source>
        <dbReference type="Proteomes" id="UP000313359"/>
    </source>
</evidence>
<keyword evidence="4" id="KW-1185">Reference proteome</keyword>
<sequence>MEQDGKAQLSQQQTASSNGPSAEDNFCFPICELENDHVKLTPFIPSVHGPAYWEVTHAHPEIYTFLPLGPFPTLDAFLAHIAPRWVPRPDQFIFAIYSKASACAPTLDADAATHTNTDTETPYAFAGLCGYISTVPAHLSTEIAYLISLPAFQGTGVMSAAVALLMQYALLLSSEGGLGLRRVQYQTDANNERSLGLARKLGFRLEGVMRWKRATPGDKEGLEPRAGDARPETKGRHTAVLAVCWDDWEEGVKEQISRPGHVMYAA</sequence>
<proteinExistence type="predicted"/>